<feature type="region of interest" description="Disordered" evidence="1">
    <location>
        <begin position="122"/>
        <end position="149"/>
    </location>
</feature>
<organism evidence="2 3">
    <name type="scientific">Parapedobacter indicus</name>
    <dbReference type="NCBI Taxonomy" id="1477437"/>
    <lineage>
        <taxon>Bacteria</taxon>
        <taxon>Pseudomonadati</taxon>
        <taxon>Bacteroidota</taxon>
        <taxon>Sphingobacteriia</taxon>
        <taxon>Sphingobacteriales</taxon>
        <taxon>Sphingobacteriaceae</taxon>
        <taxon>Parapedobacter</taxon>
    </lineage>
</organism>
<gene>
    <name evidence="2" type="ORF">SAMN05444682_1281</name>
</gene>
<evidence type="ECO:0000313" key="2">
    <source>
        <dbReference type="EMBL" id="SFJ98837.1"/>
    </source>
</evidence>
<dbReference type="Proteomes" id="UP000198670">
    <property type="component" value="Unassembled WGS sequence"/>
</dbReference>
<keyword evidence="3" id="KW-1185">Reference proteome</keyword>
<dbReference type="AlphaFoldDB" id="A0A1I3VWY4"/>
<protein>
    <submittedName>
        <fullName evidence="2">Uncharacterized protein</fullName>
    </submittedName>
</protein>
<sequence>MSVTNNYMRVDAVHMMKVGPSVSEYRFRYQTTAKLLGLNVPVVSVVGKGIRRCQVSDGKANVSEPPMRRRKDYLMSEPMSSIIIGISMEGTCLLSMRHPAYRRRDPMGGVCMERENLSWRCEGKTPSGGHRKGESTDALHGGGTLRSSDEVPVMGMERRGRIIWPISMRETAEGAIQKQEVPK</sequence>
<evidence type="ECO:0000256" key="1">
    <source>
        <dbReference type="SAM" id="MobiDB-lite"/>
    </source>
</evidence>
<name>A0A1I3VWY4_9SPHI</name>
<accession>A0A1I3VWY4</accession>
<reference evidence="2 3" key="1">
    <citation type="submission" date="2016-10" db="EMBL/GenBank/DDBJ databases">
        <authorList>
            <person name="de Groot N.N."/>
        </authorList>
    </citation>
    <scope>NUCLEOTIDE SEQUENCE [LARGE SCALE GENOMIC DNA]</scope>
    <source>
        <strain evidence="2 3">RK1</strain>
    </source>
</reference>
<evidence type="ECO:0000313" key="3">
    <source>
        <dbReference type="Proteomes" id="UP000198670"/>
    </source>
</evidence>
<dbReference type="EMBL" id="FOQO01000028">
    <property type="protein sequence ID" value="SFJ98837.1"/>
    <property type="molecule type" value="Genomic_DNA"/>
</dbReference>
<proteinExistence type="predicted"/>